<reference evidence="2 3" key="1">
    <citation type="journal article" date="2021" name="Nat. Plants">
        <title>The Taxus genome provides insights into paclitaxel biosynthesis.</title>
        <authorList>
            <person name="Xiong X."/>
            <person name="Gou J."/>
            <person name="Liao Q."/>
            <person name="Li Y."/>
            <person name="Zhou Q."/>
            <person name="Bi G."/>
            <person name="Li C."/>
            <person name="Du R."/>
            <person name="Wang X."/>
            <person name="Sun T."/>
            <person name="Guo L."/>
            <person name="Liang H."/>
            <person name="Lu P."/>
            <person name="Wu Y."/>
            <person name="Zhang Z."/>
            <person name="Ro D.K."/>
            <person name="Shang Y."/>
            <person name="Huang S."/>
            <person name="Yan J."/>
        </authorList>
    </citation>
    <scope>NUCLEOTIDE SEQUENCE [LARGE SCALE GENOMIC DNA]</scope>
    <source>
        <strain evidence="2">Ta-2019</strain>
    </source>
</reference>
<evidence type="ECO:0000313" key="3">
    <source>
        <dbReference type="Proteomes" id="UP000824469"/>
    </source>
</evidence>
<feature type="region of interest" description="Disordered" evidence="1">
    <location>
        <begin position="1"/>
        <end position="53"/>
    </location>
</feature>
<comment type="caution">
    <text evidence="2">The sequence shown here is derived from an EMBL/GenBank/DDBJ whole genome shotgun (WGS) entry which is preliminary data.</text>
</comment>
<gene>
    <name evidence="2" type="ORF">KI387_022274</name>
</gene>
<evidence type="ECO:0000256" key="1">
    <source>
        <dbReference type="SAM" id="MobiDB-lite"/>
    </source>
</evidence>
<name>A0AA38FZY5_TAXCH</name>
<accession>A0AA38FZY5</accession>
<dbReference type="EMBL" id="JAHRHJ020000005">
    <property type="protein sequence ID" value="KAH9313647.1"/>
    <property type="molecule type" value="Genomic_DNA"/>
</dbReference>
<feature type="non-terminal residue" evidence="2">
    <location>
        <position position="158"/>
    </location>
</feature>
<dbReference type="Proteomes" id="UP000824469">
    <property type="component" value="Unassembled WGS sequence"/>
</dbReference>
<protein>
    <submittedName>
        <fullName evidence="2">Uncharacterized protein</fullName>
    </submittedName>
</protein>
<sequence>TNHEAVEEKDHGRIRQPNSKERAEQQEKRKETASVKRGHISDNSDKLDFEKKPIPDSAIDPDSMQMVVISYPGQWQEVKKKKGKKGRYANLLGYYSLSGGCHSRLQGAWAWNEANTLHNCVASASTSLTLFSVLNKDWYQAQVLLWWERYGLAMQQVA</sequence>
<evidence type="ECO:0000313" key="2">
    <source>
        <dbReference type="EMBL" id="KAH9313647.1"/>
    </source>
</evidence>
<keyword evidence="3" id="KW-1185">Reference proteome</keyword>
<dbReference type="AlphaFoldDB" id="A0AA38FZY5"/>
<feature type="non-terminal residue" evidence="2">
    <location>
        <position position="1"/>
    </location>
</feature>
<proteinExistence type="predicted"/>
<organism evidence="2 3">
    <name type="scientific">Taxus chinensis</name>
    <name type="common">Chinese yew</name>
    <name type="synonym">Taxus wallichiana var. chinensis</name>
    <dbReference type="NCBI Taxonomy" id="29808"/>
    <lineage>
        <taxon>Eukaryota</taxon>
        <taxon>Viridiplantae</taxon>
        <taxon>Streptophyta</taxon>
        <taxon>Embryophyta</taxon>
        <taxon>Tracheophyta</taxon>
        <taxon>Spermatophyta</taxon>
        <taxon>Pinopsida</taxon>
        <taxon>Pinidae</taxon>
        <taxon>Conifers II</taxon>
        <taxon>Cupressales</taxon>
        <taxon>Taxaceae</taxon>
        <taxon>Taxus</taxon>
    </lineage>
</organism>